<evidence type="ECO:0000256" key="1">
    <source>
        <dbReference type="SAM" id="Phobius"/>
    </source>
</evidence>
<organism evidence="2 3">
    <name type="scientific">Aspergillus candidus</name>
    <dbReference type="NCBI Taxonomy" id="41067"/>
    <lineage>
        <taxon>Eukaryota</taxon>
        <taxon>Fungi</taxon>
        <taxon>Dikarya</taxon>
        <taxon>Ascomycota</taxon>
        <taxon>Pezizomycotina</taxon>
        <taxon>Eurotiomycetes</taxon>
        <taxon>Eurotiomycetidae</taxon>
        <taxon>Eurotiales</taxon>
        <taxon>Aspergillaceae</taxon>
        <taxon>Aspergillus</taxon>
        <taxon>Aspergillus subgen. Circumdati</taxon>
    </lineage>
</organism>
<accession>A0A2I2FJC2</accession>
<proteinExistence type="predicted"/>
<keyword evidence="1" id="KW-0812">Transmembrane</keyword>
<reference evidence="2 3" key="1">
    <citation type="submission" date="2017-12" db="EMBL/GenBank/DDBJ databases">
        <authorList>
            <consortium name="DOE Joint Genome Institute"/>
            <person name="Haridas S."/>
            <person name="Kjaerbolling I."/>
            <person name="Vesth T.C."/>
            <person name="Frisvad J.C."/>
            <person name="Nybo J.L."/>
            <person name="Theobald S."/>
            <person name="Kuo A."/>
            <person name="Bowyer P."/>
            <person name="Matsuda Y."/>
            <person name="Mondo S."/>
            <person name="Lyhne E.K."/>
            <person name="Kogle M.E."/>
            <person name="Clum A."/>
            <person name="Lipzen A."/>
            <person name="Salamov A."/>
            <person name="Ngan C.Y."/>
            <person name="Daum C."/>
            <person name="Chiniquy J."/>
            <person name="Barry K."/>
            <person name="LaButti K."/>
            <person name="Simmons B.A."/>
            <person name="Magnuson J.K."/>
            <person name="Mortensen U.H."/>
            <person name="Larsen T.O."/>
            <person name="Grigoriev I.V."/>
            <person name="Baker S.E."/>
            <person name="Andersen M.R."/>
            <person name="Nordberg H.P."/>
            <person name="Cantor M.N."/>
            <person name="Hua S.X."/>
        </authorList>
    </citation>
    <scope>NUCLEOTIDE SEQUENCE [LARGE SCALE GENOMIC DNA]</scope>
    <source>
        <strain evidence="2 3">CBS 102.13</strain>
    </source>
</reference>
<dbReference type="EMBL" id="KZ559123">
    <property type="protein sequence ID" value="PLB40723.1"/>
    <property type="molecule type" value="Genomic_DNA"/>
</dbReference>
<name>A0A2I2FJC2_ASPCN</name>
<dbReference type="GeneID" id="36518672"/>
<keyword evidence="3" id="KW-1185">Reference proteome</keyword>
<feature type="transmembrane region" description="Helical" evidence="1">
    <location>
        <begin position="50"/>
        <end position="72"/>
    </location>
</feature>
<evidence type="ECO:0000313" key="3">
    <source>
        <dbReference type="Proteomes" id="UP000234585"/>
    </source>
</evidence>
<sequence>MNSIGEERKSTRVIMSFPVLPPHSACCFLPISCRSTQADLFESFSTVTRLTCFSLCSASNLLTGVVLFFWILEFF</sequence>
<dbReference type="RefSeq" id="XP_024674735.1">
    <property type="nucleotide sequence ID" value="XM_024811512.1"/>
</dbReference>
<gene>
    <name evidence="2" type="ORF">BDW47DRAFT_100721</name>
</gene>
<keyword evidence="1" id="KW-1133">Transmembrane helix</keyword>
<evidence type="ECO:0000313" key="2">
    <source>
        <dbReference type="EMBL" id="PLB40723.1"/>
    </source>
</evidence>
<dbReference type="Proteomes" id="UP000234585">
    <property type="component" value="Unassembled WGS sequence"/>
</dbReference>
<dbReference type="AlphaFoldDB" id="A0A2I2FJC2"/>
<keyword evidence="1" id="KW-0472">Membrane</keyword>
<feature type="non-terminal residue" evidence="2">
    <location>
        <position position="75"/>
    </location>
</feature>
<protein>
    <submittedName>
        <fullName evidence="2">Uncharacterized protein</fullName>
    </submittedName>
</protein>